<organism evidence="1 2">
    <name type="scientific">Protopolystoma xenopodis</name>
    <dbReference type="NCBI Taxonomy" id="117903"/>
    <lineage>
        <taxon>Eukaryota</taxon>
        <taxon>Metazoa</taxon>
        <taxon>Spiralia</taxon>
        <taxon>Lophotrochozoa</taxon>
        <taxon>Platyhelminthes</taxon>
        <taxon>Monogenea</taxon>
        <taxon>Polyopisthocotylea</taxon>
        <taxon>Polystomatidea</taxon>
        <taxon>Polystomatidae</taxon>
        <taxon>Protopolystoma</taxon>
    </lineage>
</organism>
<protein>
    <submittedName>
        <fullName evidence="1">Uncharacterized protein</fullName>
    </submittedName>
</protein>
<dbReference type="AlphaFoldDB" id="A0A448X2M2"/>
<evidence type="ECO:0000313" key="1">
    <source>
        <dbReference type="EMBL" id="VEL26253.1"/>
    </source>
</evidence>
<dbReference type="EMBL" id="CAAALY010079044">
    <property type="protein sequence ID" value="VEL26253.1"/>
    <property type="molecule type" value="Genomic_DNA"/>
</dbReference>
<comment type="caution">
    <text evidence="1">The sequence shown here is derived from an EMBL/GenBank/DDBJ whole genome shotgun (WGS) entry which is preliminary data.</text>
</comment>
<keyword evidence="2" id="KW-1185">Reference proteome</keyword>
<accession>A0A448X2M2</accession>
<dbReference type="Proteomes" id="UP000784294">
    <property type="component" value="Unassembled WGS sequence"/>
</dbReference>
<evidence type="ECO:0000313" key="2">
    <source>
        <dbReference type="Proteomes" id="UP000784294"/>
    </source>
</evidence>
<gene>
    <name evidence="1" type="ORF">PXEA_LOCUS19693</name>
</gene>
<sequence length="137" mass="14562">MVADSRLGSMNKDKGTPTGRRAISTCLVVGMHADRSTRLLVPAAVVLASSTGSVERRDSKLFLSRAADSTALLAEPIFTQLASYGLTGFSFSGCVFSSASPSKRTEHAPGREVWVCWAGGPVTSRLETRIRSRTSSP</sequence>
<name>A0A448X2M2_9PLAT</name>
<proteinExistence type="predicted"/>
<reference evidence="1" key="1">
    <citation type="submission" date="2018-11" db="EMBL/GenBank/DDBJ databases">
        <authorList>
            <consortium name="Pathogen Informatics"/>
        </authorList>
    </citation>
    <scope>NUCLEOTIDE SEQUENCE</scope>
</reference>